<protein>
    <submittedName>
        <fullName evidence="2">Pepsy-associated tm protein</fullName>
    </submittedName>
</protein>
<keyword evidence="1" id="KW-0812">Transmembrane</keyword>
<evidence type="ECO:0000313" key="2">
    <source>
        <dbReference type="EMBL" id="VFQ45158.1"/>
    </source>
</evidence>
<dbReference type="Pfam" id="PF03929">
    <property type="entry name" value="PepSY_TM"/>
    <property type="match status" value="1"/>
</dbReference>
<feature type="transmembrane region" description="Helical" evidence="1">
    <location>
        <begin position="12"/>
        <end position="34"/>
    </location>
</feature>
<evidence type="ECO:0000256" key="1">
    <source>
        <dbReference type="SAM" id="Phobius"/>
    </source>
</evidence>
<dbReference type="InterPro" id="IPR005625">
    <property type="entry name" value="PepSY-ass_TM"/>
</dbReference>
<accession>A0A4V6ILH9</accession>
<reference evidence="2 3" key="1">
    <citation type="submission" date="2019-03" db="EMBL/GenBank/DDBJ databases">
        <authorList>
            <person name="Nijsse B."/>
        </authorList>
    </citation>
    <scope>NUCLEOTIDE SEQUENCE [LARGE SCALE GENOMIC DNA]</scope>
    <source>
        <strain evidence="2">Desulfoluna butyratoxydans MSL71</strain>
    </source>
</reference>
<organism evidence="2 3">
    <name type="scientific">Desulfoluna butyratoxydans</name>
    <dbReference type="NCBI Taxonomy" id="231438"/>
    <lineage>
        <taxon>Bacteria</taxon>
        <taxon>Pseudomonadati</taxon>
        <taxon>Thermodesulfobacteriota</taxon>
        <taxon>Desulfobacteria</taxon>
        <taxon>Desulfobacterales</taxon>
        <taxon>Desulfolunaceae</taxon>
        <taxon>Desulfoluna</taxon>
    </lineage>
</organism>
<proteinExistence type="predicted"/>
<dbReference type="EMBL" id="CAADHO010000004">
    <property type="protein sequence ID" value="VFQ45158.1"/>
    <property type="molecule type" value="Genomic_DNA"/>
</dbReference>
<keyword evidence="3" id="KW-1185">Reference proteome</keyword>
<evidence type="ECO:0000313" key="3">
    <source>
        <dbReference type="Proteomes" id="UP000507962"/>
    </source>
</evidence>
<dbReference type="AlphaFoldDB" id="A0A4V6ILH9"/>
<name>A0A4V6ILH9_9BACT</name>
<keyword evidence="1" id="KW-0472">Membrane</keyword>
<feature type="transmembrane region" description="Helical" evidence="1">
    <location>
        <begin position="135"/>
        <end position="157"/>
    </location>
</feature>
<keyword evidence="1" id="KW-1133">Transmembrane helix</keyword>
<sequence length="165" mass="18405">MRAVAMNRKIHRWAAIATALPVLVVVLSGGVLLMKKKLEWIQPATQKGVGHELILSFDEILAIAVSVGHVGIQGWEDIDRLDVRPGKGLVKVQAKNHWEIQVDTKTGEVLQVAVRRSDLIESIHDGSFFHEHVKLWVLLPTAVLLAGVWATGVYLFFFPYVKKRG</sequence>
<gene>
    <name evidence="2" type="ORF">MSL71_28150</name>
</gene>
<dbReference type="Proteomes" id="UP000507962">
    <property type="component" value="Unassembled WGS sequence"/>
</dbReference>